<dbReference type="EMBL" id="BLLK01000069">
    <property type="protein sequence ID" value="GFH59763.1"/>
    <property type="molecule type" value="Genomic_DNA"/>
</dbReference>
<dbReference type="PROSITE" id="PS50297">
    <property type="entry name" value="ANK_REP_REGION"/>
    <property type="match status" value="1"/>
</dbReference>
<comment type="caution">
    <text evidence="2">The sequence shown here is derived from an EMBL/GenBank/DDBJ whole genome shotgun (WGS) entry which is preliminary data.</text>
</comment>
<dbReference type="InterPro" id="IPR036770">
    <property type="entry name" value="Ankyrin_rpt-contain_sf"/>
</dbReference>
<feature type="repeat" description="ANK" evidence="1">
    <location>
        <begin position="96"/>
        <end position="128"/>
    </location>
</feature>
<organism evidence="2 3">
    <name type="scientific">Chaetoceros tenuissimus</name>
    <dbReference type="NCBI Taxonomy" id="426638"/>
    <lineage>
        <taxon>Eukaryota</taxon>
        <taxon>Sar</taxon>
        <taxon>Stramenopiles</taxon>
        <taxon>Ochrophyta</taxon>
        <taxon>Bacillariophyta</taxon>
        <taxon>Coscinodiscophyceae</taxon>
        <taxon>Chaetocerotophycidae</taxon>
        <taxon>Chaetocerotales</taxon>
        <taxon>Chaetocerotaceae</taxon>
        <taxon>Chaetoceros</taxon>
    </lineage>
</organism>
<gene>
    <name evidence="2" type="ORF">CTEN210_16239</name>
</gene>
<protein>
    <submittedName>
        <fullName evidence="2">Uncharacterized protein</fullName>
    </submittedName>
</protein>
<keyword evidence="1" id="KW-0040">ANK repeat</keyword>
<accession>A0AAD3HE85</accession>
<keyword evidence="3" id="KW-1185">Reference proteome</keyword>
<dbReference type="InterPro" id="IPR002110">
    <property type="entry name" value="Ankyrin_rpt"/>
</dbReference>
<dbReference type="SMART" id="SM00248">
    <property type="entry name" value="ANK"/>
    <property type="match status" value="1"/>
</dbReference>
<sequence>MDYYDSDGDYDAIGHMSGDPVDFYTNGYGGFGYDTSHVPKDDQKAEITKKTEQGNLEAVKRIVQAATEKDKVINTTRRWTEVDYRASGFTKEYEWFDLTPLATAARKGHDDIVQYLLEQGADPTLEGCPTDDVYLDALKAANEALGRAMASRNRASCNKPRRCVDLLSVAEIFWNKASYSSSHYSATDRQVYSNQPKDMNLLLEALSEVKDISLYPNESLKT</sequence>
<dbReference type="Proteomes" id="UP001054902">
    <property type="component" value="Unassembled WGS sequence"/>
</dbReference>
<dbReference type="Gene3D" id="1.25.40.20">
    <property type="entry name" value="Ankyrin repeat-containing domain"/>
    <property type="match status" value="1"/>
</dbReference>
<dbReference type="SUPFAM" id="SSF48403">
    <property type="entry name" value="Ankyrin repeat"/>
    <property type="match status" value="1"/>
</dbReference>
<dbReference type="PROSITE" id="PS50088">
    <property type="entry name" value="ANK_REPEAT"/>
    <property type="match status" value="1"/>
</dbReference>
<dbReference type="Pfam" id="PF00023">
    <property type="entry name" value="Ank"/>
    <property type="match status" value="1"/>
</dbReference>
<proteinExistence type="predicted"/>
<evidence type="ECO:0000313" key="2">
    <source>
        <dbReference type="EMBL" id="GFH59763.1"/>
    </source>
</evidence>
<evidence type="ECO:0000313" key="3">
    <source>
        <dbReference type="Proteomes" id="UP001054902"/>
    </source>
</evidence>
<reference evidence="2 3" key="1">
    <citation type="journal article" date="2021" name="Sci. Rep.">
        <title>The genome of the diatom Chaetoceros tenuissimus carries an ancient integrated fragment of an extant virus.</title>
        <authorList>
            <person name="Hongo Y."/>
            <person name="Kimura K."/>
            <person name="Takaki Y."/>
            <person name="Yoshida Y."/>
            <person name="Baba S."/>
            <person name="Kobayashi G."/>
            <person name="Nagasaki K."/>
            <person name="Hano T."/>
            <person name="Tomaru Y."/>
        </authorList>
    </citation>
    <scope>NUCLEOTIDE SEQUENCE [LARGE SCALE GENOMIC DNA]</scope>
    <source>
        <strain evidence="2 3">NIES-3715</strain>
    </source>
</reference>
<dbReference type="AlphaFoldDB" id="A0AAD3HE85"/>
<name>A0AAD3HE85_9STRA</name>
<evidence type="ECO:0000256" key="1">
    <source>
        <dbReference type="PROSITE-ProRule" id="PRU00023"/>
    </source>
</evidence>